<protein>
    <recommendedName>
        <fullName evidence="3">PilX N-terminal</fullName>
    </recommendedName>
</protein>
<sequence length="596" mass="65911">MKHRKKKKGASLIIVLMVLAVAMIFSSVTLTTISKTTKANAQEKKSEDVLFSAESGLEYGIAWFNKNKTTGVISVPPTNGCTYDVKVEPDGSNYKIISKATINGKSKTVSVKVKKIETPGTGGGTIKLDAPAGLIIPSNDKILYKNSNSTLTPIINQVPPSFDLRKILNYKNNSKIYDLYKKDNYSGGKIVTTEYEKTEQKMDIKFKENSLTPFNYSPKYSEQAITIPANGIDSDVEVTNESLKNYFNQSTNSLVCKRVVTINAEWHGDINLNNVIIYADKIKIVGYSNLKITNSKLVANSIVFEGSKNRIFENSELISKEILMNTEYTIFDECKLSSKKISINTSGYTRFKNNELISSEILINTTAETILDKVKIDSSKTDITGNQKEFKNETEIVSKDFTVNTRGPATFSNINISSENFNIKGSTARSLNNCNVIANNFNIQSTDGFNCTNSSITSGSIDLSGSCNNVFGGTKITSNKFKIVSSDNVIFDNTTLLLNLLDIQGSTDRKFINSTVASNIINVYTTDNVEFTNSITVCESISFNTSNNIKILPLDISRMSEFNDKFIKAQEQLIITGQSTPPTITYEIDNSSIKYE</sequence>
<reference evidence="1 2" key="1">
    <citation type="submission" date="2016-11" db="EMBL/GenBank/DDBJ databases">
        <authorList>
            <person name="Jaros S."/>
            <person name="Januszkiewicz K."/>
            <person name="Wedrychowicz H."/>
        </authorList>
    </citation>
    <scope>NUCLEOTIDE SEQUENCE [LARGE SCALE GENOMIC DNA]</scope>
    <source>
        <strain evidence="1 2">DSM 6191</strain>
    </source>
</reference>
<gene>
    <name evidence="1" type="ORF">SAMN02745941_04545</name>
</gene>
<dbReference type="EMBL" id="FQXU01000025">
    <property type="protein sequence ID" value="SHI91077.1"/>
    <property type="molecule type" value="Genomic_DNA"/>
</dbReference>
<proteinExistence type="predicted"/>
<name>A0A1M6F064_9CLOT</name>
<organism evidence="1 2">
    <name type="scientific">Clostridium intestinale DSM 6191</name>
    <dbReference type="NCBI Taxonomy" id="1121320"/>
    <lineage>
        <taxon>Bacteria</taxon>
        <taxon>Bacillati</taxon>
        <taxon>Bacillota</taxon>
        <taxon>Clostridia</taxon>
        <taxon>Eubacteriales</taxon>
        <taxon>Clostridiaceae</taxon>
        <taxon>Clostridium</taxon>
    </lineage>
</organism>
<evidence type="ECO:0000313" key="1">
    <source>
        <dbReference type="EMBL" id="SHI91077.1"/>
    </source>
</evidence>
<dbReference type="RefSeq" id="WP_073022806.1">
    <property type="nucleotide sequence ID" value="NZ_FQXU01000025.1"/>
</dbReference>
<dbReference type="AlphaFoldDB" id="A0A1M6F064"/>
<evidence type="ECO:0000313" key="2">
    <source>
        <dbReference type="Proteomes" id="UP000184241"/>
    </source>
</evidence>
<accession>A0A1M6F064</accession>
<dbReference type="Proteomes" id="UP000184241">
    <property type="component" value="Unassembled WGS sequence"/>
</dbReference>
<evidence type="ECO:0008006" key="3">
    <source>
        <dbReference type="Google" id="ProtNLM"/>
    </source>
</evidence>